<evidence type="ECO:0000313" key="1">
    <source>
        <dbReference type="EMBL" id="CDO54191.1"/>
    </source>
</evidence>
<evidence type="ECO:0008006" key="3">
    <source>
        <dbReference type="Google" id="ProtNLM"/>
    </source>
</evidence>
<dbReference type="EMBL" id="CCBN010000007">
    <property type="protein sequence ID" value="CDO54191.1"/>
    <property type="molecule type" value="Genomic_DNA"/>
</dbReference>
<evidence type="ECO:0000313" key="2">
    <source>
        <dbReference type="Proteomes" id="UP000242525"/>
    </source>
</evidence>
<dbReference type="AlphaFoldDB" id="A0A0J9XAI7"/>
<dbReference type="SUPFAM" id="SSF52047">
    <property type="entry name" value="RNI-like"/>
    <property type="match status" value="1"/>
</dbReference>
<accession>A0A0J9XAI7</accession>
<name>A0A0J9XAI7_GEOCN</name>
<organism evidence="1 2">
    <name type="scientific">Geotrichum candidum</name>
    <name type="common">Oospora lactis</name>
    <name type="synonym">Dipodascus geotrichum</name>
    <dbReference type="NCBI Taxonomy" id="1173061"/>
    <lineage>
        <taxon>Eukaryota</taxon>
        <taxon>Fungi</taxon>
        <taxon>Dikarya</taxon>
        <taxon>Ascomycota</taxon>
        <taxon>Saccharomycotina</taxon>
        <taxon>Dipodascomycetes</taxon>
        <taxon>Dipodascales</taxon>
        <taxon>Dipodascaceae</taxon>
        <taxon>Geotrichum</taxon>
    </lineage>
</organism>
<proteinExistence type="predicted"/>
<keyword evidence="2" id="KW-1185">Reference proteome</keyword>
<dbReference type="Proteomes" id="UP000242525">
    <property type="component" value="Unassembled WGS sequence"/>
</dbReference>
<protein>
    <recommendedName>
        <fullName evidence="3">F-box domain-containing protein</fullName>
    </recommendedName>
</protein>
<sequence length="639" mass="73121">MGKLETLPVEVLTKIFEHLTIDTTDYTYPNTLDILFLRAVQIREPYLHQVLRIHFEPLMYVNRFFYDLVGTIIFRNLIFMTDQFSEKSFLTEDAGPFVFDMKTAFKQSTLLPKCYYEVGRLYERALPIVKTLWICDYNFDYASLLGARWLEGAGEIGTTNLTSLLIDMGVLEGIYDDEEAGESSEWQKYPEASRQNILAPFIVEHLSDPEVENKSNVYKLQLLFSAFAKLISAQKSGFTCKVVSQSNNLLYLASLLWVFDKEQVLDTVDTLEVIYDEIDPFTNHFPHQLKKMKKLKNLSFTSDYEQELTDEDLRDIFSAVECLDSLEQLIIEVLQPPEPPRLPSKVCRVSANNNFFFGRQTVPFGSYLDNVVELCLDFQLVLTGTFNLPETTGDMFKMKNLATLRIEGYIMENKEFLSTLLQSNPEITSLSVSLSAQQCYLLLGMLRGLEKVECLSFNCVHPDPPLSSDSGFMFTPLVSIILAGLLPSLRVLLVSAFPSKISLKQLIQDLARTHMHETSNLTEIYIYGHKDHDTDPFKALLPEAASDLLESESSEDSETPLTMLFTETAEEITTMFDKDFGRPKVMLEEFANFKYMSPKNNGIPCYHNLRIDIDVRKVKQLFGNTVLSKTRYTTKQVEQ</sequence>
<comment type="caution">
    <text evidence="1">The sequence shown here is derived from an EMBL/GenBank/DDBJ whole genome shotgun (WGS) entry which is preliminary data.</text>
</comment>
<reference evidence="1" key="1">
    <citation type="submission" date="2014-03" db="EMBL/GenBank/DDBJ databases">
        <authorList>
            <person name="Casaregola S."/>
        </authorList>
    </citation>
    <scope>NUCLEOTIDE SEQUENCE [LARGE SCALE GENOMIC DNA]</scope>
    <source>
        <strain evidence="1">CLIB 918</strain>
    </source>
</reference>
<gene>
    <name evidence="1" type="ORF">BN980_GECA07s00571g</name>
</gene>